<dbReference type="RefSeq" id="WP_349153773.1">
    <property type="nucleotide sequence ID" value="NZ_DAWDIQ010000003.1"/>
</dbReference>
<feature type="domain" description="LicD/FKTN/FKRP nucleotidyltransferase" evidence="1">
    <location>
        <begin position="41"/>
        <end position="267"/>
    </location>
</feature>
<evidence type="ECO:0000313" key="2">
    <source>
        <dbReference type="EMBL" id="MEQ2380248.1"/>
    </source>
</evidence>
<accession>A0ABV1BWY3</accession>
<name>A0ABV1BWY3_9FIRM</name>
<dbReference type="PANTHER" id="PTHR43404:SF2">
    <property type="entry name" value="LIPOPOLYSACCHARIDE CHOLINEPHOSPHOTRANSFERASE LICD"/>
    <property type="match status" value="1"/>
</dbReference>
<comment type="caution">
    <text evidence="2">The sequence shown here is derived from an EMBL/GenBank/DDBJ whole genome shotgun (WGS) entry which is preliminary data.</text>
</comment>
<keyword evidence="3" id="KW-1185">Reference proteome</keyword>
<proteinExistence type="predicted"/>
<organism evidence="2 3">
    <name type="scientific">[Lactobacillus] rogosae</name>
    <dbReference type="NCBI Taxonomy" id="706562"/>
    <lineage>
        <taxon>Bacteria</taxon>
        <taxon>Bacillati</taxon>
        <taxon>Bacillota</taxon>
        <taxon>Clostridia</taxon>
        <taxon>Lachnospirales</taxon>
        <taxon>Lachnospiraceae</taxon>
        <taxon>Lachnospira</taxon>
    </lineage>
</organism>
<gene>
    <name evidence="2" type="ORF">WMO14_10185</name>
</gene>
<evidence type="ECO:0000259" key="1">
    <source>
        <dbReference type="Pfam" id="PF04991"/>
    </source>
</evidence>
<sequence>MIDFPEDYFKTEIRDGFEVSSMMKRAWAGQMEVLQTIREICERHNITWFADYGTLLGAVRHKGFIPWDDDMDIGMTRDNLNEFIKYAKDELPDEYKLLCMDLEPEYDSIIVRVVNSTAVSMNKERLDKFHGCPYVLGIDIFPMDYLSRNEEERILHIQVIGIILGAVDAMSSEDADPVEVEDFLKNVENITGVNIDRTKPVKRELMALTEKLFCIYTRDEADEVTGLWRIVYEEGFHFPKEWFDDLIEVPFETITVPIPREYDKVLSLKVGKNYMTPIIQETHEYPFYKEQETILEQQLGYKPE</sequence>
<protein>
    <submittedName>
        <fullName evidence="2">LicD family protein</fullName>
    </submittedName>
</protein>
<evidence type="ECO:0000313" key="3">
    <source>
        <dbReference type="Proteomes" id="UP001442364"/>
    </source>
</evidence>
<dbReference type="InterPro" id="IPR007074">
    <property type="entry name" value="LicD/FKTN/FKRP_NTP_transf"/>
</dbReference>
<dbReference type="EMBL" id="JBBMER010000007">
    <property type="protein sequence ID" value="MEQ2380248.1"/>
    <property type="molecule type" value="Genomic_DNA"/>
</dbReference>
<dbReference type="Proteomes" id="UP001442364">
    <property type="component" value="Unassembled WGS sequence"/>
</dbReference>
<dbReference type="Pfam" id="PF04991">
    <property type="entry name" value="LicD"/>
    <property type="match status" value="1"/>
</dbReference>
<dbReference type="PANTHER" id="PTHR43404">
    <property type="entry name" value="LIPOPOLYSACCHARIDE CHOLINEPHOSPHOTRANSFERASE LICD"/>
    <property type="match status" value="1"/>
</dbReference>
<reference evidence="2 3" key="1">
    <citation type="submission" date="2024-03" db="EMBL/GenBank/DDBJ databases">
        <title>Human intestinal bacterial collection.</title>
        <authorList>
            <person name="Pauvert C."/>
            <person name="Hitch T.C.A."/>
            <person name="Clavel T."/>
        </authorList>
    </citation>
    <scope>NUCLEOTIDE SEQUENCE [LARGE SCALE GENOMIC DNA]</scope>
    <source>
        <strain evidence="2 3">CLA-AA-H255</strain>
    </source>
</reference>
<dbReference type="InterPro" id="IPR052942">
    <property type="entry name" value="LPS_cholinephosphotransferase"/>
</dbReference>